<accession>D1PYG6</accession>
<sequence>MISMPNNRYKQILVATLWLAISMTVIAQDDVKTSKNPVQTERSGMLAVGHTSILDTYLSQETFQGTEIRYTAQSLRQRTNSKISRESSHHLLLSSAGTRGNNKSLLTAMYNFKIGWYHGWELEGYDINVRIGGLADGTLGGSYNTRNSNNPAQARISLSVNPAIRTMWKFRIWKYPLKLNYEVSTPLIGLAFSPNYGQSYYEIFSEGNYDHNIVVITPFKAPQLYQRLTLDFKLWRTTLSFGYMGDLRQMEANSLKYHQYTHAIVLGWKY</sequence>
<evidence type="ECO:0008006" key="4">
    <source>
        <dbReference type="Google" id="ProtNLM"/>
    </source>
</evidence>
<evidence type="ECO:0000313" key="2">
    <source>
        <dbReference type="EMBL" id="EFA43631.1"/>
    </source>
</evidence>
<keyword evidence="1" id="KW-0732">Signal</keyword>
<reference evidence="2 3" key="1">
    <citation type="submission" date="2009-10" db="EMBL/GenBank/DDBJ databases">
        <authorList>
            <person name="Qin X."/>
            <person name="Bachman B."/>
            <person name="Battles P."/>
            <person name="Bell A."/>
            <person name="Bess C."/>
            <person name="Bickham C."/>
            <person name="Chaboub L."/>
            <person name="Chen D."/>
            <person name="Coyle M."/>
            <person name="Deiros D.R."/>
            <person name="Dinh H."/>
            <person name="Forbes L."/>
            <person name="Fowler G."/>
            <person name="Francisco L."/>
            <person name="Fu Q."/>
            <person name="Gubbala S."/>
            <person name="Hale W."/>
            <person name="Han Y."/>
            <person name="Hemphill L."/>
            <person name="Highlander S.K."/>
            <person name="Hirani K."/>
            <person name="Hogues M."/>
            <person name="Jackson L."/>
            <person name="Jakkamsetti A."/>
            <person name="Javaid M."/>
            <person name="Jiang H."/>
            <person name="Korchina V."/>
            <person name="Kovar C."/>
            <person name="Lara F."/>
            <person name="Lee S."/>
            <person name="Mata R."/>
            <person name="Mathew T."/>
            <person name="Moen C."/>
            <person name="Morales K."/>
            <person name="Munidasa M."/>
            <person name="Nazareth L."/>
            <person name="Ngo R."/>
            <person name="Nguyen L."/>
            <person name="Okwuonu G."/>
            <person name="Ongeri F."/>
            <person name="Patil S."/>
            <person name="Petrosino J."/>
            <person name="Pham C."/>
            <person name="Pham P."/>
            <person name="Pu L.-L."/>
            <person name="Puazo M."/>
            <person name="Raj R."/>
            <person name="Reid J."/>
            <person name="Rouhana J."/>
            <person name="Saada N."/>
            <person name="Shang Y."/>
            <person name="Simmons D."/>
            <person name="Thornton R."/>
            <person name="Warren J."/>
            <person name="Weissenberger G."/>
            <person name="Zhang J."/>
            <person name="Zhang L."/>
            <person name="Zhou C."/>
            <person name="Zhu D."/>
            <person name="Muzny D."/>
            <person name="Worley K."/>
            <person name="Gibbs R."/>
        </authorList>
    </citation>
    <scope>NUCLEOTIDE SEQUENCE [LARGE SCALE GENOMIC DNA]</scope>
    <source>
        <strain evidence="2 3">DSM 17361</strain>
    </source>
</reference>
<dbReference type="AlphaFoldDB" id="D1PYG6"/>
<dbReference type="Proteomes" id="UP000003160">
    <property type="component" value="Unassembled WGS sequence"/>
</dbReference>
<dbReference type="InterPro" id="IPR016879">
    <property type="entry name" value="UCP028299"/>
</dbReference>
<dbReference type="EMBL" id="ACKS01000077">
    <property type="protein sequence ID" value="EFA43631.1"/>
    <property type="molecule type" value="Genomic_DNA"/>
</dbReference>
<feature type="signal peptide" evidence="1">
    <location>
        <begin position="1"/>
        <end position="27"/>
    </location>
</feature>
<dbReference type="eggNOG" id="ENOG5030FNJ">
    <property type="taxonomic scope" value="Bacteria"/>
</dbReference>
<comment type="caution">
    <text evidence="2">The sequence shown here is derived from an EMBL/GenBank/DDBJ whole genome shotgun (WGS) entry which is preliminary data.</text>
</comment>
<dbReference type="Pfam" id="PF11777">
    <property type="entry name" value="DUF3316"/>
    <property type="match status" value="1"/>
</dbReference>
<protein>
    <recommendedName>
        <fullName evidence="4">Outer membrane protein beta-barrel domain-containing protein</fullName>
    </recommendedName>
</protein>
<evidence type="ECO:0000256" key="1">
    <source>
        <dbReference type="SAM" id="SignalP"/>
    </source>
</evidence>
<organism evidence="2 3">
    <name type="scientific">Hallella bergensis DSM 17361</name>
    <dbReference type="NCBI Taxonomy" id="585502"/>
    <lineage>
        <taxon>Bacteria</taxon>
        <taxon>Pseudomonadati</taxon>
        <taxon>Bacteroidota</taxon>
        <taxon>Bacteroidia</taxon>
        <taxon>Bacteroidales</taxon>
        <taxon>Prevotellaceae</taxon>
        <taxon>Hallella</taxon>
    </lineage>
</organism>
<feature type="chain" id="PRO_5003026062" description="Outer membrane protein beta-barrel domain-containing protein" evidence="1">
    <location>
        <begin position="28"/>
        <end position="270"/>
    </location>
</feature>
<evidence type="ECO:0000313" key="3">
    <source>
        <dbReference type="Proteomes" id="UP000003160"/>
    </source>
</evidence>
<gene>
    <name evidence="2" type="ORF">HMPREF0645_2001</name>
</gene>
<dbReference type="HOGENOM" id="CLU_079009_0_0_10"/>
<proteinExistence type="predicted"/>
<name>D1PYG6_9BACT</name>
<keyword evidence="3" id="KW-1185">Reference proteome</keyword>